<evidence type="ECO:0000259" key="6">
    <source>
        <dbReference type="Pfam" id="PF00151"/>
    </source>
</evidence>
<dbReference type="PANTHER" id="PTHR11610">
    <property type="entry name" value="LIPASE"/>
    <property type="match status" value="1"/>
</dbReference>
<keyword evidence="7" id="KW-1185">Reference proteome</keyword>
<dbReference type="GO" id="GO:0016042">
    <property type="term" value="P:lipid catabolic process"/>
    <property type="evidence" value="ECO:0007669"/>
    <property type="project" value="TreeGrafter"/>
</dbReference>
<dbReference type="PANTHER" id="PTHR11610:SF173">
    <property type="entry name" value="LIPASE DOMAIN-CONTAINING PROTEIN-RELATED"/>
    <property type="match status" value="1"/>
</dbReference>
<dbReference type="RefSeq" id="XP_030753741.1">
    <property type="nucleotide sequence ID" value="XM_030897881.1"/>
</dbReference>
<feature type="chain" id="PRO_5026722190" evidence="5">
    <location>
        <begin position="19"/>
        <end position="335"/>
    </location>
</feature>
<evidence type="ECO:0000256" key="3">
    <source>
        <dbReference type="ARBA" id="ARBA00022525"/>
    </source>
</evidence>
<gene>
    <name evidence="8" type="primary">LOC115880606</name>
</gene>
<dbReference type="InterPro" id="IPR033906">
    <property type="entry name" value="Lipase_N"/>
</dbReference>
<evidence type="ECO:0000256" key="2">
    <source>
        <dbReference type="ARBA" id="ARBA00010701"/>
    </source>
</evidence>
<feature type="signal peptide" evidence="5">
    <location>
        <begin position="1"/>
        <end position="18"/>
    </location>
</feature>
<accession>A0A6J2XRS4</accession>
<dbReference type="Pfam" id="PF00151">
    <property type="entry name" value="Lipase"/>
    <property type="match status" value="1"/>
</dbReference>
<protein>
    <submittedName>
        <fullName evidence="8">Pancreatic lipase-related protein 2-like</fullName>
    </submittedName>
</protein>
<dbReference type="GO" id="GO:0016298">
    <property type="term" value="F:lipase activity"/>
    <property type="evidence" value="ECO:0007669"/>
    <property type="project" value="InterPro"/>
</dbReference>
<evidence type="ECO:0000313" key="8">
    <source>
        <dbReference type="RefSeq" id="XP_030753741.1"/>
    </source>
</evidence>
<dbReference type="FunCoup" id="A0A6J2XRS4">
    <property type="interactions" value="6"/>
</dbReference>
<dbReference type="InterPro" id="IPR029058">
    <property type="entry name" value="AB_hydrolase_fold"/>
</dbReference>
<evidence type="ECO:0000313" key="7">
    <source>
        <dbReference type="Proteomes" id="UP000504635"/>
    </source>
</evidence>
<sequence length="335" mass="36835">MSAAVGTMIGLSMLAAGALYVSFKAVTDEINKNSDTESDNITKSYLLISSDGEDTQYILFTRDHSPYNIRRGDFETLSASGFNISNPTKIITHGFLSGIQFEVFTLIKDAYLNVSDYNVIGLDWSVLCRTEYVSAIRGARTAGDDLGEFIKWLVLNGVSLDDIHLIGHSLGAHVVGVGGSKVKDGKVGRITGLDPAGPGYGDISEDLRLDPQDAKLVDVVHTFMRVIGITRPLGHVDFYPNGGRYQPGCPDINKLKPTETIFCNHGRSYQLFAESIINSKAFNCKKCSSLEDALYSRCLEDTDVYMGQSETYKYGLYYFKTNAESPYSLDNINDT</sequence>
<feature type="domain" description="Lipase" evidence="6">
    <location>
        <begin position="48"/>
        <end position="327"/>
    </location>
</feature>
<dbReference type="OrthoDB" id="199913at2759"/>
<dbReference type="InterPro" id="IPR013818">
    <property type="entry name" value="Lipase"/>
</dbReference>
<evidence type="ECO:0000256" key="5">
    <source>
        <dbReference type="SAM" id="SignalP"/>
    </source>
</evidence>
<comment type="subcellular location">
    <subcellularLocation>
        <location evidence="1">Secreted</location>
    </subcellularLocation>
</comment>
<dbReference type="InterPro" id="IPR000734">
    <property type="entry name" value="TAG_lipase"/>
</dbReference>
<dbReference type="Proteomes" id="UP000504635">
    <property type="component" value="Unplaced"/>
</dbReference>
<dbReference type="KEGG" id="soy:115880606"/>
<dbReference type="GeneID" id="115880606"/>
<keyword evidence="3" id="KW-0964">Secreted</keyword>
<comment type="similarity">
    <text evidence="2 4">Belongs to the AB hydrolase superfamily. Lipase family.</text>
</comment>
<proteinExistence type="inferred from homology"/>
<evidence type="ECO:0000256" key="4">
    <source>
        <dbReference type="RuleBase" id="RU004262"/>
    </source>
</evidence>
<organism evidence="7 8">
    <name type="scientific">Sitophilus oryzae</name>
    <name type="common">Rice weevil</name>
    <name type="synonym">Curculio oryzae</name>
    <dbReference type="NCBI Taxonomy" id="7048"/>
    <lineage>
        <taxon>Eukaryota</taxon>
        <taxon>Metazoa</taxon>
        <taxon>Ecdysozoa</taxon>
        <taxon>Arthropoda</taxon>
        <taxon>Hexapoda</taxon>
        <taxon>Insecta</taxon>
        <taxon>Pterygota</taxon>
        <taxon>Neoptera</taxon>
        <taxon>Endopterygota</taxon>
        <taxon>Coleoptera</taxon>
        <taxon>Polyphaga</taxon>
        <taxon>Cucujiformia</taxon>
        <taxon>Curculionidae</taxon>
        <taxon>Dryophthorinae</taxon>
        <taxon>Sitophilus</taxon>
    </lineage>
</organism>
<dbReference type="AlphaFoldDB" id="A0A6J2XRS4"/>
<dbReference type="SUPFAM" id="SSF53474">
    <property type="entry name" value="alpha/beta-Hydrolases"/>
    <property type="match status" value="1"/>
</dbReference>
<name>A0A6J2XRS4_SITOR</name>
<keyword evidence="5" id="KW-0732">Signal</keyword>
<dbReference type="GO" id="GO:0005615">
    <property type="term" value="C:extracellular space"/>
    <property type="evidence" value="ECO:0007669"/>
    <property type="project" value="TreeGrafter"/>
</dbReference>
<dbReference type="InParanoid" id="A0A6J2XRS4"/>
<dbReference type="GO" id="GO:0017171">
    <property type="term" value="F:serine hydrolase activity"/>
    <property type="evidence" value="ECO:0007669"/>
    <property type="project" value="TreeGrafter"/>
</dbReference>
<dbReference type="Gene3D" id="3.40.50.1820">
    <property type="entry name" value="alpha/beta hydrolase"/>
    <property type="match status" value="1"/>
</dbReference>
<reference evidence="8" key="1">
    <citation type="submission" date="2025-08" db="UniProtKB">
        <authorList>
            <consortium name="RefSeq"/>
        </authorList>
    </citation>
    <scope>IDENTIFICATION</scope>
    <source>
        <tissue evidence="8">Gonads</tissue>
    </source>
</reference>
<dbReference type="CDD" id="cd00707">
    <property type="entry name" value="Pancreat_lipase_like"/>
    <property type="match status" value="1"/>
</dbReference>
<evidence type="ECO:0000256" key="1">
    <source>
        <dbReference type="ARBA" id="ARBA00004613"/>
    </source>
</evidence>
<dbReference type="PRINTS" id="PR00821">
    <property type="entry name" value="TAGLIPASE"/>
</dbReference>